<dbReference type="AlphaFoldDB" id="A0A5S4GM77"/>
<dbReference type="RefSeq" id="WP_138691102.1">
    <property type="nucleotide sequence ID" value="NZ_JBHSAZ010000026.1"/>
</dbReference>
<dbReference type="OrthoDB" id="3509545at2"/>
<evidence type="ECO:0000313" key="3">
    <source>
        <dbReference type="Proteomes" id="UP000306628"/>
    </source>
</evidence>
<keyword evidence="1" id="KW-0472">Membrane</keyword>
<dbReference type="NCBIfam" id="NF038083">
    <property type="entry name" value="CU044_5270_fam"/>
    <property type="match status" value="1"/>
</dbReference>
<gene>
    <name evidence="2" type="ORF">ETD85_19170</name>
</gene>
<feature type="transmembrane region" description="Helical" evidence="1">
    <location>
        <begin position="51"/>
        <end position="69"/>
    </location>
</feature>
<proteinExistence type="predicted"/>
<keyword evidence="3" id="KW-1185">Reference proteome</keyword>
<dbReference type="EMBL" id="VCKX01000054">
    <property type="protein sequence ID" value="TMR33624.1"/>
    <property type="molecule type" value="Genomic_DNA"/>
</dbReference>
<accession>A0A5S4GM77</accession>
<comment type="caution">
    <text evidence="2">The sequence shown here is derived from an EMBL/GenBank/DDBJ whole genome shotgun (WGS) entry which is preliminary data.</text>
</comment>
<evidence type="ECO:0000256" key="1">
    <source>
        <dbReference type="SAM" id="Phobius"/>
    </source>
</evidence>
<sequence>MVNEIELLRKMRDEVPKDVDVRGVEQRLAAMRRDGPRGAGARRPPVRRVRVGFALAAACALAVGGVAVARSGGERAPAVRQAEVRSPTAAVVLENAALVADRSRATEIRPDQWFYVKESQHLWGGDLPTFEHWSRMDGRKEAIREEGKELRITAAEKGPTHSGRTQEEIERLPADPDALLAHFRGLGKDLTPLSVCQPHCAPEIADSVKVFGAIGWYLKYGPMIPPDTAAGMYRALAKIPKVTIEENATDGDGRTGIGVVLDTGTTGKAYYILDAQDYRYMGTKVVNEDGTGAMSVLGSGIVDRPGDVP</sequence>
<name>A0A5S4GM77_9ACTN</name>
<keyword evidence="1" id="KW-0812">Transmembrane</keyword>
<protein>
    <submittedName>
        <fullName evidence="2">Uncharacterized protein</fullName>
    </submittedName>
</protein>
<keyword evidence="1" id="KW-1133">Transmembrane helix</keyword>
<dbReference type="Proteomes" id="UP000306628">
    <property type="component" value="Unassembled WGS sequence"/>
</dbReference>
<reference evidence="2 3" key="1">
    <citation type="submission" date="2019-05" db="EMBL/GenBank/DDBJ databases">
        <title>Draft genome sequence of Nonomuraea zeae DSM 100528.</title>
        <authorList>
            <person name="Saricaoglu S."/>
            <person name="Isik K."/>
        </authorList>
    </citation>
    <scope>NUCLEOTIDE SEQUENCE [LARGE SCALE GENOMIC DNA]</scope>
    <source>
        <strain evidence="2 3">DSM 100528</strain>
    </source>
</reference>
<dbReference type="InterPro" id="IPR047789">
    <property type="entry name" value="CU044_5270-like"/>
</dbReference>
<evidence type="ECO:0000313" key="2">
    <source>
        <dbReference type="EMBL" id="TMR33624.1"/>
    </source>
</evidence>
<organism evidence="2 3">
    <name type="scientific">Nonomuraea zeae</name>
    <dbReference type="NCBI Taxonomy" id="1642303"/>
    <lineage>
        <taxon>Bacteria</taxon>
        <taxon>Bacillati</taxon>
        <taxon>Actinomycetota</taxon>
        <taxon>Actinomycetes</taxon>
        <taxon>Streptosporangiales</taxon>
        <taxon>Streptosporangiaceae</taxon>
        <taxon>Nonomuraea</taxon>
    </lineage>
</organism>